<evidence type="ECO:0000313" key="1">
    <source>
        <dbReference type="EMBL" id="KAF9463933.1"/>
    </source>
</evidence>
<keyword evidence="2" id="KW-1185">Reference proteome</keyword>
<dbReference type="AlphaFoldDB" id="A0A9P5Y7Y6"/>
<organism evidence="1 2">
    <name type="scientific">Collybia nuda</name>
    <dbReference type="NCBI Taxonomy" id="64659"/>
    <lineage>
        <taxon>Eukaryota</taxon>
        <taxon>Fungi</taxon>
        <taxon>Dikarya</taxon>
        <taxon>Basidiomycota</taxon>
        <taxon>Agaricomycotina</taxon>
        <taxon>Agaricomycetes</taxon>
        <taxon>Agaricomycetidae</taxon>
        <taxon>Agaricales</taxon>
        <taxon>Tricholomatineae</taxon>
        <taxon>Clitocybaceae</taxon>
        <taxon>Collybia</taxon>
    </lineage>
</organism>
<accession>A0A9P5Y7Y6</accession>
<protein>
    <recommendedName>
        <fullName evidence="3">Heterokaryon incompatibility domain-containing protein</fullName>
    </recommendedName>
</protein>
<dbReference type="PANTHER" id="PTHR39596">
    <property type="match status" value="1"/>
</dbReference>
<evidence type="ECO:0008006" key="3">
    <source>
        <dbReference type="Google" id="ProtNLM"/>
    </source>
</evidence>
<proteinExistence type="predicted"/>
<dbReference type="EMBL" id="MU150258">
    <property type="protein sequence ID" value="KAF9463933.1"/>
    <property type="molecule type" value="Genomic_DNA"/>
</dbReference>
<sequence>MISSIKFFHQDVKWLGGKHDGYPLASFQDYPMARNAHTHTGAATAFHVAQYQSHLIFGLLEAAIEQKISENDLLQQIPTGEVVLSSHNIPLILRQWRERIQDLRKSDMEAHNQWFRRAQVALEQARAILMLEIRSPGNSPFINANCSKDDIAGILYGITALGETLTLSKAEFQIPSKGIDWSFLNGRFIPYENDMVSRGWCPSTARFIGQEMCRLGYASTCKPLFRQGAGGQHDKCTRKVPCSVNSIVLEDYSIRHVVESCRCDYSKPSLPAISDILSGFQVPIVTVEGSALACIKATDGPYVAISHVWADGLGSTTEVGLPICQLQRLSNMAKKLVPGGAFWMDGLCIPGQEDLRRQAIGLMGTTYRDATAVLVIDDGIRTCSFDALEEERLLRVLTSVWMQRMWTLQEAMLARKLIFEFSDKLVALEDLIPSRENLWDAVKTQLAAEVFRLSKHQLYSPHDRTAFNIGDVARSLQWRSTSKAEDETLAISSLLNVDAMELVALPPGKRMMTLLLRVRQLPLNILFLSGPKLEEPGFKWAPRSLMNREGSQLRTMGYNAVCTAKGLVAEYLCIYFGEATFDRGERWFLQNASTGDFYSVIDIGAETGALNPLIKGYTCSGILFEAQPMALEIGAAALIKSLQDTQETESEQVGRNDINKLGARRILDVLGTGKMKVCLA</sequence>
<comment type="caution">
    <text evidence="1">The sequence shown here is derived from an EMBL/GenBank/DDBJ whole genome shotgun (WGS) entry which is preliminary data.</text>
</comment>
<name>A0A9P5Y7Y6_9AGAR</name>
<dbReference type="OrthoDB" id="2426273at2759"/>
<reference evidence="1" key="1">
    <citation type="submission" date="2020-11" db="EMBL/GenBank/DDBJ databases">
        <authorList>
            <consortium name="DOE Joint Genome Institute"/>
            <person name="Ahrendt S."/>
            <person name="Riley R."/>
            <person name="Andreopoulos W."/>
            <person name="Labutti K."/>
            <person name="Pangilinan J."/>
            <person name="Ruiz-Duenas F.J."/>
            <person name="Barrasa J.M."/>
            <person name="Sanchez-Garcia M."/>
            <person name="Camarero S."/>
            <person name="Miyauchi S."/>
            <person name="Serrano A."/>
            <person name="Linde D."/>
            <person name="Babiker R."/>
            <person name="Drula E."/>
            <person name="Ayuso-Fernandez I."/>
            <person name="Pacheco R."/>
            <person name="Padilla G."/>
            <person name="Ferreira P."/>
            <person name="Barriuso J."/>
            <person name="Kellner H."/>
            <person name="Castanera R."/>
            <person name="Alfaro M."/>
            <person name="Ramirez L."/>
            <person name="Pisabarro A.G."/>
            <person name="Kuo A."/>
            <person name="Tritt A."/>
            <person name="Lipzen A."/>
            <person name="He G."/>
            <person name="Yan M."/>
            <person name="Ng V."/>
            <person name="Cullen D."/>
            <person name="Martin F."/>
            <person name="Rosso M.-N."/>
            <person name="Henrissat B."/>
            <person name="Hibbett D."/>
            <person name="Martinez A.T."/>
            <person name="Grigoriev I.V."/>
        </authorList>
    </citation>
    <scope>NUCLEOTIDE SEQUENCE</scope>
    <source>
        <strain evidence="1">CBS 247.69</strain>
    </source>
</reference>
<dbReference type="Proteomes" id="UP000807353">
    <property type="component" value="Unassembled WGS sequence"/>
</dbReference>
<evidence type="ECO:0000313" key="2">
    <source>
        <dbReference type="Proteomes" id="UP000807353"/>
    </source>
</evidence>
<dbReference type="PANTHER" id="PTHR39596:SF2">
    <property type="entry name" value="HET DOMAIN PROTEIN (AFU_ORTHOLOGUE AFUA_1G17550)-RELATED"/>
    <property type="match status" value="1"/>
</dbReference>
<gene>
    <name evidence="1" type="ORF">BDZ94DRAFT_1235800</name>
</gene>